<dbReference type="AlphaFoldDB" id="A0A0C3BAX3"/>
<feature type="domain" description="Transcription factor IIIC putative zinc-finger" evidence="2">
    <location>
        <begin position="661"/>
        <end position="746"/>
    </location>
</feature>
<dbReference type="STRING" id="933852.A0A0C3BAX3"/>
<dbReference type="HOGENOM" id="CLU_008513_0_0_1"/>
<sequence length="751" mass="83389">MISATIYGTLNVPAKPPIASSRALQWTPDGQLLVLGETIIYILTPETGLKFDRGGPSSKSTPSSNMQWSTTVLPLPVTDLFWPEISQEWPVLCIGAMDYNWQAITYSPTNYSSVGSCMLATLSSNLEVFLWAPKTHAYLGEWTKVQDVTQDLRTYLQLTRKLQPTELVLNAHIHSLAWSTQPAAARAKNASLLALGNAAGFVYFLRVENDALQVCASLKISDTWVTELRWTRWKQSEDSATATIACEISKREIKLIHVELLWAEDHTPTVTLSESEAIPFENDRRSITALEWVDIDDTQSILVHCKPGSVYLWQDQIDATWDGLISLPLTIQPTSAAATHLGQASGISCLRQHDTVVVTLLDGSYHTIHNVSKAPSLDSGGLTTSCNSAEMSLLARSAFMVVEDKEKAVPKDGSEPEKLHRNHIARTMSAIAIDSGGVFLWIHQRVFHESFEYTPDARVRSMIVVAPLVAPNDYDSYAMQEIASCLARPSNFLLEAPVSFLRGTYNHVRRKAFLMRNKDQLLQLLEPEDDIQVAPFKSVHQPMEGPNVQEWESTLSEELSNSLFTNEGLCRSRLKLNVAMQAVLPNDDAFMASLSALQQQIHVECVRVLFEMLRVIPKTVSQSTIVDFVSIMIKRAKMSSLEEEESVKDVQARWKILDEPTEHCPACKATVELEDILLAKCANGHIWSRCSATSSLLATPDVRSCICCGMKMKISTNRGLTGGATNEWIYNVVLDATDMCINCGNKCVRTV</sequence>
<dbReference type="InterPro" id="IPR024761">
    <property type="entry name" value="TFIIIC_delta_N"/>
</dbReference>
<dbReference type="Pfam" id="PF12660">
    <property type="entry name" value="zf-TFIIIC"/>
    <property type="match status" value="1"/>
</dbReference>
<evidence type="ECO:0000313" key="3">
    <source>
        <dbReference type="EMBL" id="KIM33965.1"/>
    </source>
</evidence>
<organism evidence="3 4">
    <name type="scientific">Serendipita vermifera MAFF 305830</name>
    <dbReference type="NCBI Taxonomy" id="933852"/>
    <lineage>
        <taxon>Eukaryota</taxon>
        <taxon>Fungi</taxon>
        <taxon>Dikarya</taxon>
        <taxon>Basidiomycota</taxon>
        <taxon>Agaricomycotina</taxon>
        <taxon>Agaricomycetes</taxon>
        <taxon>Sebacinales</taxon>
        <taxon>Serendipitaceae</taxon>
        <taxon>Serendipita</taxon>
    </lineage>
</organism>
<dbReference type="PANTHER" id="PTHR15496:SF2">
    <property type="entry name" value="GENERAL TRANSCRIPTION FACTOR 3C POLYPEPTIDE 4"/>
    <property type="match status" value="1"/>
</dbReference>
<evidence type="ECO:0000259" key="2">
    <source>
        <dbReference type="Pfam" id="PF12660"/>
    </source>
</evidence>
<dbReference type="GO" id="GO:0000127">
    <property type="term" value="C:transcription factor TFIIIC complex"/>
    <property type="evidence" value="ECO:0007669"/>
    <property type="project" value="InterPro"/>
</dbReference>
<dbReference type="InterPro" id="IPR044230">
    <property type="entry name" value="GTF3C4"/>
</dbReference>
<dbReference type="PANTHER" id="PTHR15496">
    <property type="entry name" value="GENERAL TRANSCRIPTION FACTOR 3C POLYPEPTIDE 4 FAMILY"/>
    <property type="match status" value="1"/>
</dbReference>
<dbReference type="InterPro" id="IPR024764">
    <property type="entry name" value="TFIIIC_Znf"/>
</dbReference>
<feature type="domain" description="Transcription factor IIIC 90kDa subunit N-terminal" evidence="1">
    <location>
        <begin position="26"/>
        <end position="465"/>
    </location>
</feature>
<protein>
    <recommendedName>
        <fullName evidence="5">Transcription factor IIIC putative zinc-finger domain-containing protein</fullName>
    </recommendedName>
</protein>
<dbReference type="Proteomes" id="UP000054097">
    <property type="component" value="Unassembled WGS sequence"/>
</dbReference>
<dbReference type="GO" id="GO:0004402">
    <property type="term" value="F:histone acetyltransferase activity"/>
    <property type="evidence" value="ECO:0007669"/>
    <property type="project" value="InterPro"/>
</dbReference>
<name>A0A0C3BAX3_SERVB</name>
<dbReference type="EMBL" id="KN824277">
    <property type="protein sequence ID" value="KIM33965.1"/>
    <property type="molecule type" value="Genomic_DNA"/>
</dbReference>
<dbReference type="OrthoDB" id="421374at2759"/>
<proteinExistence type="predicted"/>
<accession>A0A0C3BAX3</accession>
<dbReference type="GO" id="GO:0006384">
    <property type="term" value="P:transcription initiation at RNA polymerase III promoter"/>
    <property type="evidence" value="ECO:0007669"/>
    <property type="project" value="InterPro"/>
</dbReference>
<dbReference type="Pfam" id="PF12657">
    <property type="entry name" value="TFIIIC_delta"/>
    <property type="match status" value="1"/>
</dbReference>
<keyword evidence="4" id="KW-1185">Reference proteome</keyword>
<dbReference type="SUPFAM" id="SSF50978">
    <property type="entry name" value="WD40 repeat-like"/>
    <property type="match status" value="1"/>
</dbReference>
<evidence type="ECO:0000313" key="4">
    <source>
        <dbReference type="Proteomes" id="UP000054097"/>
    </source>
</evidence>
<reference evidence="3 4" key="1">
    <citation type="submission" date="2014-04" db="EMBL/GenBank/DDBJ databases">
        <authorList>
            <consortium name="DOE Joint Genome Institute"/>
            <person name="Kuo A."/>
            <person name="Zuccaro A."/>
            <person name="Kohler A."/>
            <person name="Nagy L.G."/>
            <person name="Floudas D."/>
            <person name="Copeland A."/>
            <person name="Barry K.W."/>
            <person name="Cichocki N."/>
            <person name="Veneault-Fourrey C."/>
            <person name="LaButti K."/>
            <person name="Lindquist E.A."/>
            <person name="Lipzen A."/>
            <person name="Lundell T."/>
            <person name="Morin E."/>
            <person name="Murat C."/>
            <person name="Sun H."/>
            <person name="Tunlid A."/>
            <person name="Henrissat B."/>
            <person name="Grigoriev I.V."/>
            <person name="Hibbett D.S."/>
            <person name="Martin F."/>
            <person name="Nordberg H.P."/>
            <person name="Cantor M.N."/>
            <person name="Hua S.X."/>
        </authorList>
    </citation>
    <scope>NUCLEOTIDE SEQUENCE [LARGE SCALE GENOMIC DNA]</scope>
    <source>
        <strain evidence="3 4">MAFF 305830</strain>
    </source>
</reference>
<evidence type="ECO:0000259" key="1">
    <source>
        <dbReference type="Pfam" id="PF12657"/>
    </source>
</evidence>
<dbReference type="InterPro" id="IPR036322">
    <property type="entry name" value="WD40_repeat_dom_sf"/>
</dbReference>
<gene>
    <name evidence="3" type="ORF">M408DRAFT_18934</name>
</gene>
<evidence type="ECO:0008006" key="5">
    <source>
        <dbReference type="Google" id="ProtNLM"/>
    </source>
</evidence>
<reference evidence="4" key="2">
    <citation type="submission" date="2015-01" db="EMBL/GenBank/DDBJ databases">
        <title>Evolutionary Origins and Diversification of the Mycorrhizal Mutualists.</title>
        <authorList>
            <consortium name="DOE Joint Genome Institute"/>
            <consortium name="Mycorrhizal Genomics Consortium"/>
            <person name="Kohler A."/>
            <person name="Kuo A."/>
            <person name="Nagy L.G."/>
            <person name="Floudas D."/>
            <person name="Copeland A."/>
            <person name="Barry K.W."/>
            <person name="Cichocki N."/>
            <person name="Veneault-Fourrey C."/>
            <person name="LaButti K."/>
            <person name="Lindquist E.A."/>
            <person name="Lipzen A."/>
            <person name="Lundell T."/>
            <person name="Morin E."/>
            <person name="Murat C."/>
            <person name="Riley R."/>
            <person name="Ohm R."/>
            <person name="Sun H."/>
            <person name="Tunlid A."/>
            <person name="Henrissat B."/>
            <person name="Grigoriev I.V."/>
            <person name="Hibbett D.S."/>
            <person name="Martin F."/>
        </authorList>
    </citation>
    <scope>NUCLEOTIDE SEQUENCE [LARGE SCALE GENOMIC DNA]</scope>
    <source>
        <strain evidence="4">MAFF 305830</strain>
    </source>
</reference>